<accession>A0ACA9PXC7</accession>
<organism evidence="1 2">
    <name type="scientific">Cetraspora pellucida</name>
    <dbReference type="NCBI Taxonomy" id="1433469"/>
    <lineage>
        <taxon>Eukaryota</taxon>
        <taxon>Fungi</taxon>
        <taxon>Fungi incertae sedis</taxon>
        <taxon>Mucoromycota</taxon>
        <taxon>Glomeromycotina</taxon>
        <taxon>Glomeromycetes</taxon>
        <taxon>Diversisporales</taxon>
        <taxon>Gigasporaceae</taxon>
        <taxon>Cetraspora</taxon>
    </lineage>
</organism>
<gene>
    <name evidence="1" type="ORF">SPELUC_LOCUS12475</name>
</gene>
<name>A0ACA9PXC7_9GLOM</name>
<comment type="caution">
    <text evidence="1">The sequence shown here is derived from an EMBL/GenBank/DDBJ whole genome shotgun (WGS) entry which is preliminary data.</text>
</comment>
<sequence>DNIPKAKIKWDIVHNFGKDKKPQGNLKNNFQSNLKGIETEEVTRKGSINEAAILTMENNKNENEPALLPSSPKFKEGGWVCLV</sequence>
<evidence type="ECO:0000313" key="1">
    <source>
        <dbReference type="EMBL" id="CAG8721548.1"/>
    </source>
</evidence>
<keyword evidence="2" id="KW-1185">Reference proteome</keyword>
<feature type="non-terminal residue" evidence="1">
    <location>
        <position position="1"/>
    </location>
</feature>
<dbReference type="EMBL" id="CAJVPW010029567">
    <property type="protein sequence ID" value="CAG8721548.1"/>
    <property type="molecule type" value="Genomic_DNA"/>
</dbReference>
<evidence type="ECO:0000313" key="2">
    <source>
        <dbReference type="Proteomes" id="UP000789366"/>
    </source>
</evidence>
<proteinExistence type="predicted"/>
<reference evidence="1" key="1">
    <citation type="submission" date="2021-06" db="EMBL/GenBank/DDBJ databases">
        <authorList>
            <person name="Kallberg Y."/>
            <person name="Tangrot J."/>
            <person name="Rosling A."/>
        </authorList>
    </citation>
    <scope>NUCLEOTIDE SEQUENCE</scope>
    <source>
        <strain evidence="1">28 12/20/2015</strain>
    </source>
</reference>
<protein>
    <submittedName>
        <fullName evidence="1">2539_t:CDS:1</fullName>
    </submittedName>
</protein>
<dbReference type="Proteomes" id="UP000789366">
    <property type="component" value="Unassembled WGS sequence"/>
</dbReference>